<dbReference type="Gene3D" id="1.25.40.420">
    <property type="match status" value="1"/>
</dbReference>
<dbReference type="SMART" id="SM00225">
    <property type="entry name" value="BTB"/>
    <property type="match status" value="1"/>
</dbReference>
<feature type="domain" description="BTB" evidence="3">
    <location>
        <begin position="16"/>
        <end position="83"/>
    </location>
</feature>
<dbReference type="PANTHER" id="PTHR24412:SF172">
    <property type="entry name" value="KELCH-LIKE PROTEIN 10"/>
    <property type="match status" value="1"/>
</dbReference>
<dbReference type="OMA" id="VGGFNDN"/>
<dbReference type="STRING" id="69293.ENSGACP00000001306"/>
<dbReference type="PIRSF" id="PIRSF037037">
    <property type="entry name" value="Kelch-like_protein_gigaxonin"/>
    <property type="match status" value="1"/>
</dbReference>
<dbReference type="Gene3D" id="2.120.10.80">
    <property type="entry name" value="Kelch-type beta propeller"/>
    <property type="match status" value="2"/>
</dbReference>
<dbReference type="InterPro" id="IPR006652">
    <property type="entry name" value="Kelch_1"/>
</dbReference>
<evidence type="ECO:0000313" key="5">
    <source>
        <dbReference type="Proteomes" id="UP000007635"/>
    </source>
</evidence>
<dbReference type="Pfam" id="PF00651">
    <property type="entry name" value="BTB"/>
    <property type="match status" value="1"/>
</dbReference>
<dbReference type="Bgee" id="ENSGACG00000001007">
    <property type="expression patterns" value="Expressed in testis and 2 other cell types or tissues"/>
</dbReference>
<evidence type="ECO:0000259" key="3">
    <source>
        <dbReference type="PROSITE" id="PS50097"/>
    </source>
</evidence>
<dbReference type="Proteomes" id="UP000007635">
    <property type="component" value="Unassembled WGS sequence"/>
</dbReference>
<protein>
    <recommendedName>
        <fullName evidence="3">BTB domain-containing protein</fullName>
    </recommendedName>
</protein>
<dbReference type="GeneTree" id="ENSGT00940000154664"/>
<dbReference type="Pfam" id="PF07707">
    <property type="entry name" value="BACK"/>
    <property type="match status" value="1"/>
</dbReference>
<keyword evidence="1" id="KW-0880">Kelch repeat</keyword>
<dbReference type="PROSITE" id="PS50097">
    <property type="entry name" value="BTB"/>
    <property type="match status" value="1"/>
</dbReference>
<dbReference type="InterPro" id="IPR015915">
    <property type="entry name" value="Kelch-typ_b-propeller"/>
</dbReference>
<proteinExistence type="predicted"/>
<dbReference type="InterPro" id="IPR011705">
    <property type="entry name" value="BACK"/>
</dbReference>
<dbReference type="Pfam" id="PF01344">
    <property type="entry name" value="Kelch_1"/>
    <property type="match status" value="3"/>
</dbReference>
<dbReference type="AlphaFoldDB" id="G3N7M3"/>
<keyword evidence="2" id="KW-0677">Repeat</keyword>
<dbReference type="SMART" id="SM00875">
    <property type="entry name" value="BACK"/>
    <property type="match status" value="1"/>
</dbReference>
<dbReference type="InterPro" id="IPR000210">
    <property type="entry name" value="BTB/POZ_dom"/>
</dbReference>
<evidence type="ECO:0000256" key="1">
    <source>
        <dbReference type="ARBA" id="ARBA00022441"/>
    </source>
</evidence>
<dbReference type="Gene3D" id="3.30.710.10">
    <property type="entry name" value="Potassium Channel Kv1.1, Chain A"/>
    <property type="match status" value="1"/>
</dbReference>
<reference evidence="4" key="2">
    <citation type="submission" date="2025-08" db="UniProtKB">
        <authorList>
            <consortium name="Ensembl"/>
        </authorList>
    </citation>
    <scope>IDENTIFICATION</scope>
</reference>
<dbReference type="Ensembl" id="ENSGACT00000001306.2">
    <property type="protein sequence ID" value="ENSGACP00000001306.2"/>
    <property type="gene ID" value="ENSGACG00000001007.2"/>
</dbReference>
<dbReference type="InterPro" id="IPR017096">
    <property type="entry name" value="BTB-kelch_protein"/>
</dbReference>
<name>G3N7M3_GASAC</name>
<reference evidence="4 5" key="1">
    <citation type="journal article" date="2021" name="G3 (Bethesda)">
        <title>Improved contiguity of the threespine stickleback genome using long-read sequencing.</title>
        <authorList>
            <person name="Nath S."/>
            <person name="Shaw D.E."/>
            <person name="White M.A."/>
        </authorList>
    </citation>
    <scope>NUCLEOTIDE SEQUENCE [LARGE SCALE GENOMIC DNA]</scope>
    <source>
        <strain evidence="4 5">Lake Benthic</strain>
    </source>
</reference>
<evidence type="ECO:0000313" key="4">
    <source>
        <dbReference type="Ensembl" id="ENSGACP00000001306.2"/>
    </source>
</evidence>
<evidence type="ECO:0000256" key="2">
    <source>
        <dbReference type="ARBA" id="ARBA00022737"/>
    </source>
</evidence>
<dbReference type="eggNOG" id="KOG4441">
    <property type="taxonomic scope" value="Eukaryota"/>
</dbReference>
<keyword evidence="5" id="KW-1185">Reference proteome</keyword>
<reference evidence="4" key="3">
    <citation type="submission" date="2025-09" db="UniProtKB">
        <authorList>
            <consortium name="Ensembl"/>
        </authorList>
    </citation>
    <scope>IDENTIFICATION</scope>
</reference>
<dbReference type="SMART" id="SM00612">
    <property type="entry name" value="Kelch"/>
    <property type="match status" value="4"/>
</dbReference>
<sequence length="499" mass="55182">VEFSIFNDLRLEGKLCDAVIRVAGQEDFKVHKVVLCNCSAYFRYLFCTEPPAPQQIYTFPTVSPPAMRLLLQHAYTGSAALTPENVLELLETAGRLAATALVRACCDFLEGRLTSANCVDMWLLADSHGRPELRQKAYHHLLRHFEEVAAHAENFLQLSAWQLADVIERDELHVGQEDAVFRAVLRWVGHAPEDRCCHLVILHLDNVSPSSRCNPVVRRSLECVTMVLNAMTVHAQPRRGEAADPLALAPQPRCWPSAAETEASPNTHVQLYDARADRWMGVARGPSRGFHGCAVLNGAVYCIGGFDGERNLRSVRAMDVATRTWWDAGPMRKARSHLSVVALDGCIYAMGGCDGFGVLSTAERYRADTGNWTLLAPMHRQRSDSCAAALRGKVTHFSATNRVLIYDPASNRWSEGTPMISARSSFGLAVLEDKLYAAGGYNNPCCVRQVERYDRATDRWSPVRDMAGARWGFCLCVVEREVYAAQHLSQISGGVPAGP</sequence>
<dbReference type="PANTHER" id="PTHR24412">
    <property type="entry name" value="KELCH PROTEIN"/>
    <property type="match status" value="1"/>
</dbReference>
<organism evidence="4 5">
    <name type="scientific">Gasterosteus aculeatus aculeatus</name>
    <name type="common">three-spined stickleback</name>
    <dbReference type="NCBI Taxonomy" id="481459"/>
    <lineage>
        <taxon>Eukaryota</taxon>
        <taxon>Metazoa</taxon>
        <taxon>Chordata</taxon>
        <taxon>Craniata</taxon>
        <taxon>Vertebrata</taxon>
        <taxon>Euteleostomi</taxon>
        <taxon>Actinopterygii</taxon>
        <taxon>Neopterygii</taxon>
        <taxon>Teleostei</taxon>
        <taxon>Neoteleostei</taxon>
        <taxon>Acanthomorphata</taxon>
        <taxon>Eupercaria</taxon>
        <taxon>Perciformes</taxon>
        <taxon>Cottioidei</taxon>
        <taxon>Gasterosteales</taxon>
        <taxon>Gasterosteidae</taxon>
        <taxon>Gasterosteus</taxon>
    </lineage>
</organism>
<dbReference type="OrthoDB" id="191037at2759"/>
<dbReference type="SUPFAM" id="SSF117281">
    <property type="entry name" value="Kelch motif"/>
    <property type="match status" value="1"/>
</dbReference>
<dbReference type="InParanoid" id="G3N7M3"/>
<dbReference type="SUPFAM" id="SSF54695">
    <property type="entry name" value="POZ domain"/>
    <property type="match status" value="1"/>
</dbReference>
<accession>G3N7M3</accession>
<dbReference type="InterPro" id="IPR011333">
    <property type="entry name" value="SKP1/BTB/POZ_sf"/>
</dbReference>